<protein>
    <submittedName>
        <fullName evidence="1">Uncharacterized protein</fullName>
    </submittedName>
</protein>
<dbReference type="EMBL" id="JAHQIW010001748">
    <property type="protein sequence ID" value="KAJ1353566.1"/>
    <property type="molecule type" value="Genomic_DNA"/>
</dbReference>
<evidence type="ECO:0000313" key="2">
    <source>
        <dbReference type="Proteomes" id="UP001196413"/>
    </source>
</evidence>
<reference evidence="1" key="1">
    <citation type="submission" date="2021-06" db="EMBL/GenBank/DDBJ databases">
        <title>Parelaphostrongylus tenuis whole genome reference sequence.</title>
        <authorList>
            <person name="Garwood T.J."/>
            <person name="Larsen P.A."/>
            <person name="Fountain-Jones N.M."/>
            <person name="Garbe J.R."/>
            <person name="Macchietto M.G."/>
            <person name="Kania S.A."/>
            <person name="Gerhold R.W."/>
            <person name="Richards J.E."/>
            <person name="Wolf T.M."/>
        </authorList>
    </citation>
    <scope>NUCLEOTIDE SEQUENCE</scope>
    <source>
        <strain evidence="1">MNPRO001-30</strain>
        <tissue evidence="1">Meninges</tissue>
    </source>
</reference>
<dbReference type="AlphaFoldDB" id="A0AAD5MSZ7"/>
<organism evidence="1 2">
    <name type="scientific">Parelaphostrongylus tenuis</name>
    <name type="common">Meningeal worm</name>
    <dbReference type="NCBI Taxonomy" id="148309"/>
    <lineage>
        <taxon>Eukaryota</taxon>
        <taxon>Metazoa</taxon>
        <taxon>Ecdysozoa</taxon>
        <taxon>Nematoda</taxon>
        <taxon>Chromadorea</taxon>
        <taxon>Rhabditida</taxon>
        <taxon>Rhabditina</taxon>
        <taxon>Rhabditomorpha</taxon>
        <taxon>Strongyloidea</taxon>
        <taxon>Metastrongylidae</taxon>
        <taxon>Parelaphostrongylus</taxon>
    </lineage>
</organism>
<keyword evidence="2" id="KW-1185">Reference proteome</keyword>
<evidence type="ECO:0000313" key="1">
    <source>
        <dbReference type="EMBL" id="KAJ1353566.1"/>
    </source>
</evidence>
<comment type="caution">
    <text evidence="1">The sequence shown here is derived from an EMBL/GenBank/DDBJ whole genome shotgun (WGS) entry which is preliminary data.</text>
</comment>
<gene>
    <name evidence="1" type="ORF">KIN20_010216</name>
</gene>
<proteinExistence type="predicted"/>
<accession>A0AAD5MSZ7</accession>
<name>A0AAD5MSZ7_PARTN</name>
<dbReference type="Proteomes" id="UP001196413">
    <property type="component" value="Unassembled WGS sequence"/>
</dbReference>
<sequence length="157" mass="17533">MKSSTIYCGVTNETTINHTGLYGRHGTFVGLSCEIRDERQEEWRRTLGNIFSDDHSHTENTAVSAIIGVVNKRIPRSSLFCTQHYYLRRPDVDVVVEEGVTQNLTLLFYDDRVQTICRCVLITPPVHGWLLTAAMPSHKSGSTTGITLVQKLVDAPG</sequence>